<evidence type="ECO:0000256" key="6">
    <source>
        <dbReference type="ARBA" id="ARBA00023136"/>
    </source>
</evidence>
<proteinExistence type="inferred from homology"/>
<evidence type="ECO:0000259" key="8">
    <source>
        <dbReference type="PROSITE" id="PS50928"/>
    </source>
</evidence>
<evidence type="ECO:0000256" key="7">
    <source>
        <dbReference type="RuleBase" id="RU363032"/>
    </source>
</evidence>
<keyword evidence="5 7" id="KW-1133">Transmembrane helix</keyword>
<dbReference type="Gene3D" id="1.10.3720.10">
    <property type="entry name" value="MetI-like"/>
    <property type="match status" value="1"/>
</dbReference>
<dbReference type="OrthoDB" id="9810086at2"/>
<feature type="transmembrane region" description="Helical" evidence="7">
    <location>
        <begin position="123"/>
        <end position="143"/>
    </location>
</feature>
<feature type="transmembrane region" description="Helical" evidence="7">
    <location>
        <begin position="240"/>
        <end position="259"/>
    </location>
</feature>
<dbReference type="AlphaFoldDB" id="A0A329MS54"/>
<keyword evidence="6 7" id="KW-0472">Membrane</keyword>
<keyword evidence="3" id="KW-1003">Cell membrane</keyword>
<keyword evidence="2 7" id="KW-0813">Transport</keyword>
<protein>
    <submittedName>
        <fullName evidence="9">Carbohydrate ABC transporter permease</fullName>
    </submittedName>
</protein>
<keyword evidence="4 7" id="KW-0812">Transmembrane</keyword>
<feature type="domain" description="ABC transmembrane type-1" evidence="8">
    <location>
        <begin position="56"/>
        <end position="259"/>
    </location>
</feature>
<evidence type="ECO:0000256" key="3">
    <source>
        <dbReference type="ARBA" id="ARBA00022475"/>
    </source>
</evidence>
<evidence type="ECO:0000256" key="1">
    <source>
        <dbReference type="ARBA" id="ARBA00004651"/>
    </source>
</evidence>
<comment type="subcellular location">
    <subcellularLocation>
        <location evidence="1 7">Cell membrane</location>
        <topology evidence="1 7">Multi-pass membrane protein</topology>
    </subcellularLocation>
</comment>
<name>A0A329MS54_9BACL</name>
<feature type="transmembrane region" description="Helical" evidence="7">
    <location>
        <begin position="91"/>
        <end position="111"/>
    </location>
</feature>
<sequence>MWVAMAVTLYPFLYVFSMSISDPQYVISQAVWLLPKGFSLGAYQRIFENEGVWVAYANTVLYTVAGTAVNVVMTMLAAYPLSRRMFFARNWIMIFITFTMFFGGGLIPSFLLIKELGLYDSRWVMIIPGAVSAFLIIIARTFLQSIPEELMESAKLDGAHDFVILAKIVIPLSKPIIAVLALFYAVGHWNSFLTAMIYLPSAELQPLQLFLMKMLIQDADASMLQDMADAHERSLISIQIKYAMIIVAILPILFVYPFLQKHFAKGVLIGSLKE</sequence>
<dbReference type="InterPro" id="IPR035906">
    <property type="entry name" value="MetI-like_sf"/>
</dbReference>
<dbReference type="PANTHER" id="PTHR43744">
    <property type="entry name" value="ABC TRANSPORTER PERMEASE PROTEIN MG189-RELATED-RELATED"/>
    <property type="match status" value="1"/>
</dbReference>
<dbReference type="GO" id="GO:0055085">
    <property type="term" value="P:transmembrane transport"/>
    <property type="evidence" value="ECO:0007669"/>
    <property type="project" value="InterPro"/>
</dbReference>
<evidence type="ECO:0000256" key="5">
    <source>
        <dbReference type="ARBA" id="ARBA00022989"/>
    </source>
</evidence>
<dbReference type="SUPFAM" id="SSF161098">
    <property type="entry name" value="MetI-like"/>
    <property type="match status" value="1"/>
</dbReference>
<gene>
    <name evidence="9" type="ORF">DQG23_05905</name>
</gene>
<dbReference type="CDD" id="cd06261">
    <property type="entry name" value="TM_PBP2"/>
    <property type="match status" value="1"/>
</dbReference>
<dbReference type="EMBL" id="QMFB01000002">
    <property type="protein sequence ID" value="RAV22624.1"/>
    <property type="molecule type" value="Genomic_DNA"/>
</dbReference>
<comment type="similarity">
    <text evidence="7">Belongs to the binding-protein-dependent transport system permease family.</text>
</comment>
<reference evidence="9 10" key="1">
    <citation type="journal article" date="2009" name="Int. J. Syst. Evol. Microbiol.">
        <title>Paenibacillus contaminans sp. nov., isolated from a contaminated laboratory plate.</title>
        <authorList>
            <person name="Chou J.H."/>
            <person name="Lee J.H."/>
            <person name="Lin M.C."/>
            <person name="Chang P.S."/>
            <person name="Arun A.B."/>
            <person name="Young C.C."/>
            <person name="Chen W.M."/>
        </authorList>
    </citation>
    <scope>NUCLEOTIDE SEQUENCE [LARGE SCALE GENOMIC DNA]</scope>
    <source>
        <strain evidence="9 10">CKOBP-6</strain>
    </source>
</reference>
<evidence type="ECO:0000313" key="10">
    <source>
        <dbReference type="Proteomes" id="UP000250369"/>
    </source>
</evidence>
<dbReference type="InterPro" id="IPR000515">
    <property type="entry name" value="MetI-like"/>
</dbReference>
<evidence type="ECO:0000256" key="4">
    <source>
        <dbReference type="ARBA" id="ARBA00022692"/>
    </source>
</evidence>
<dbReference type="Pfam" id="PF00528">
    <property type="entry name" value="BPD_transp_1"/>
    <property type="match status" value="1"/>
</dbReference>
<dbReference type="GO" id="GO:0005886">
    <property type="term" value="C:plasma membrane"/>
    <property type="evidence" value="ECO:0007669"/>
    <property type="project" value="UniProtKB-SubCell"/>
</dbReference>
<feature type="transmembrane region" description="Helical" evidence="7">
    <location>
        <begin position="164"/>
        <end position="186"/>
    </location>
</feature>
<feature type="transmembrane region" description="Helical" evidence="7">
    <location>
        <begin position="52"/>
        <end position="79"/>
    </location>
</feature>
<comment type="caution">
    <text evidence="9">The sequence shown here is derived from an EMBL/GenBank/DDBJ whole genome shotgun (WGS) entry which is preliminary data.</text>
</comment>
<dbReference type="PANTHER" id="PTHR43744:SF9">
    <property type="entry name" value="POLYGALACTURONAN_RHAMNOGALACTURONAN TRANSPORT SYSTEM PERMEASE PROTEIN YTCP"/>
    <property type="match status" value="1"/>
</dbReference>
<dbReference type="Proteomes" id="UP000250369">
    <property type="component" value="Unassembled WGS sequence"/>
</dbReference>
<organism evidence="9 10">
    <name type="scientific">Paenibacillus contaminans</name>
    <dbReference type="NCBI Taxonomy" id="450362"/>
    <lineage>
        <taxon>Bacteria</taxon>
        <taxon>Bacillati</taxon>
        <taxon>Bacillota</taxon>
        <taxon>Bacilli</taxon>
        <taxon>Bacillales</taxon>
        <taxon>Paenibacillaceae</taxon>
        <taxon>Paenibacillus</taxon>
    </lineage>
</organism>
<evidence type="ECO:0000313" key="9">
    <source>
        <dbReference type="EMBL" id="RAV22624.1"/>
    </source>
</evidence>
<keyword evidence="10" id="KW-1185">Reference proteome</keyword>
<accession>A0A329MS54</accession>
<dbReference type="PROSITE" id="PS50928">
    <property type="entry name" value="ABC_TM1"/>
    <property type="match status" value="1"/>
</dbReference>
<evidence type="ECO:0000256" key="2">
    <source>
        <dbReference type="ARBA" id="ARBA00022448"/>
    </source>
</evidence>